<accession>A0A0F7L4K8</accession>
<organism evidence="1">
    <name type="scientific">uncultured marine virus</name>
    <dbReference type="NCBI Taxonomy" id="186617"/>
    <lineage>
        <taxon>Viruses</taxon>
        <taxon>environmental samples</taxon>
    </lineage>
</organism>
<sequence length="80" mass="8478">MNGLSIIIKAFSSALRIYSSLTKVTTASTSSSFLVYSKSSLSVLAFKNLLGTKPQYSVILTESDSSAILVSGSKPKRIVS</sequence>
<proteinExistence type="predicted"/>
<evidence type="ECO:0000313" key="1">
    <source>
        <dbReference type="EMBL" id="AKH46457.1"/>
    </source>
</evidence>
<name>A0A0F7L4K8_9VIRU</name>
<dbReference type="EMBL" id="KR029583">
    <property type="protein sequence ID" value="AKH46457.1"/>
    <property type="molecule type" value="Genomic_DNA"/>
</dbReference>
<reference evidence="1" key="2">
    <citation type="submission" date="2015-03" db="EMBL/GenBank/DDBJ databases">
        <authorList>
            <person name="Chow C.-E.T."/>
            <person name="Winget D.M."/>
            <person name="White R.A.III."/>
            <person name="Hallam S.J."/>
            <person name="Suttle C.A."/>
        </authorList>
    </citation>
    <scope>NUCLEOTIDE SEQUENCE</scope>
    <source>
        <strain evidence="1">Anoxic3_8</strain>
    </source>
</reference>
<protein>
    <submittedName>
        <fullName evidence="1">Uncharacterized protein</fullName>
    </submittedName>
</protein>
<reference evidence="1" key="1">
    <citation type="journal article" date="2015" name="Front. Microbiol.">
        <title>Combining genomic sequencing methods to explore viral diversity and reveal potential virus-host interactions.</title>
        <authorList>
            <person name="Chow C.E."/>
            <person name="Winget D.M."/>
            <person name="White R.A.III."/>
            <person name="Hallam S.J."/>
            <person name="Suttle C.A."/>
        </authorList>
    </citation>
    <scope>NUCLEOTIDE SEQUENCE</scope>
    <source>
        <strain evidence="1">Anoxic3_8</strain>
    </source>
</reference>